<evidence type="ECO:0000313" key="3">
    <source>
        <dbReference type="Proteomes" id="UP000011083"/>
    </source>
</evidence>
<dbReference type="VEuPathDB" id="AmoebaDB:ACA1_360780"/>
<protein>
    <submittedName>
        <fullName evidence="2">Uncharacterized protein</fullName>
    </submittedName>
</protein>
<feature type="region of interest" description="Disordered" evidence="1">
    <location>
        <begin position="62"/>
        <end position="87"/>
    </location>
</feature>
<gene>
    <name evidence="2" type="ORF">ACA1_360780</name>
</gene>
<reference evidence="2 3" key="1">
    <citation type="journal article" date="2013" name="Genome Biol.">
        <title>Genome of Acanthamoeba castellanii highlights extensive lateral gene transfer and early evolution of tyrosine kinase signaling.</title>
        <authorList>
            <person name="Clarke M."/>
            <person name="Lohan A.J."/>
            <person name="Liu B."/>
            <person name="Lagkouvardos I."/>
            <person name="Roy S."/>
            <person name="Zafar N."/>
            <person name="Bertelli C."/>
            <person name="Schilde C."/>
            <person name="Kianianmomeni A."/>
            <person name="Burglin T.R."/>
            <person name="Frech C."/>
            <person name="Turcotte B."/>
            <person name="Kopec K.O."/>
            <person name="Synnott J.M."/>
            <person name="Choo C."/>
            <person name="Paponov I."/>
            <person name="Finkler A."/>
            <person name="Soon Heng Tan C."/>
            <person name="Hutchins A.P."/>
            <person name="Weinmeier T."/>
            <person name="Rattei T."/>
            <person name="Chu J.S."/>
            <person name="Gimenez G."/>
            <person name="Irimia M."/>
            <person name="Rigden D.J."/>
            <person name="Fitzpatrick D.A."/>
            <person name="Lorenzo-Morales J."/>
            <person name="Bateman A."/>
            <person name="Chiu C.H."/>
            <person name="Tang P."/>
            <person name="Hegemann P."/>
            <person name="Fromm H."/>
            <person name="Raoult D."/>
            <person name="Greub G."/>
            <person name="Miranda-Saavedra D."/>
            <person name="Chen N."/>
            <person name="Nash P."/>
            <person name="Ginger M.L."/>
            <person name="Horn M."/>
            <person name="Schaap P."/>
            <person name="Caler L."/>
            <person name="Loftus B."/>
        </authorList>
    </citation>
    <scope>NUCLEOTIDE SEQUENCE [LARGE SCALE GENOMIC DNA]</scope>
    <source>
        <strain evidence="2 3">Neff</strain>
    </source>
</reference>
<feature type="compositionally biased region" description="Basic and acidic residues" evidence="1">
    <location>
        <begin position="62"/>
        <end position="80"/>
    </location>
</feature>
<name>L8HCV1_ACACF</name>
<evidence type="ECO:0000256" key="1">
    <source>
        <dbReference type="SAM" id="MobiDB-lite"/>
    </source>
</evidence>
<sequence length="136" mass="15571">MAPVVEEWESRGEEWAANTARLWTQYYATGKGRIYRERAYVDCGQRCSSMAHLGRLVAVDETRLNNEEGIDDAERKKEPRPTSLGQLPREMVRMLLLCLGSHRRPPSPPDTVPWKQLNNGDDGLPADWRSRLPLQP</sequence>
<feature type="region of interest" description="Disordered" evidence="1">
    <location>
        <begin position="100"/>
        <end position="136"/>
    </location>
</feature>
<dbReference type="RefSeq" id="XP_004352529.1">
    <property type="nucleotide sequence ID" value="XM_004352477.1"/>
</dbReference>
<dbReference type="EMBL" id="KB007867">
    <property type="protein sequence ID" value="ELR23052.1"/>
    <property type="molecule type" value="Genomic_DNA"/>
</dbReference>
<dbReference type="KEGG" id="acan:ACA1_360780"/>
<proteinExistence type="predicted"/>
<evidence type="ECO:0000313" key="2">
    <source>
        <dbReference type="EMBL" id="ELR23052.1"/>
    </source>
</evidence>
<dbReference type="AlphaFoldDB" id="L8HCV1"/>
<accession>L8HCV1</accession>
<keyword evidence="3" id="KW-1185">Reference proteome</keyword>
<organism evidence="2 3">
    <name type="scientific">Acanthamoeba castellanii (strain ATCC 30010 / Neff)</name>
    <dbReference type="NCBI Taxonomy" id="1257118"/>
    <lineage>
        <taxon>Eukaryota</taxon>
        <taxon>Amoebozoa</taxon>
        <taxon>Discosea</taxon>
        <taxon>Longamoebia</taxon>
        <taxon>Centramoebida</taxon>
        <taxon>Acanthamoebidae</taxon>
        <taxon>Acanthamoeba</taxon>
    </lineage>
</organism>
<dbReference type="GeneID" id="14924022"/>
<dbReference type="Proteomes" id="UP000011083">
    <property type="component" value="Unassembled WGS sequence"/>
</dbReference>